<evidence type="ECO:0000259" key="1">
    <source>
        <dbReference type="Pfam" id="PF09722"/>
    </source>
</evidence>
<evidence type="ECO:0000313" key="3">
    <source>
        <dbReference type="EMBL" id="MFC3638374.1"/>
    </source>
</evidence>
<proteinExistence type="predicted"/>
<comment type="caution">
    <text evidence="3">The sequence shown here is derived from an EMBL/GenBank/DDBJ whole genome shotgun (WGS) entry which is preliminary data.</text>
</comment>
<dbReference type="InterPro" id="IPR046847">
    <property type="entry name" value="Xre-like_HTH"/>
</dbReference>
<sequence length="141" mass="15141">MQVSTLEVLGGDQILGLHISNNQEMIGLLRKGIPVGSIDNMIKSGLLTMAEIDTVVIPRKTLENRRRIGTLTTEQSDRLLRAASVVARAVTVFGSKDKAGVWLRRRTTALSGEAPVSLLDTSTGAEQVLNLLGRIEHGIAA</sequence>
<protein>
    <submittedName>
        <fullName evidence="3">Antitoxin Xre/MbcA/ParS toxin-binding domain-containing protein</fullName>
    </submittedName>
</protein>
<dbReference type="Pfam" id="PF09722">
    <property type="entry name" value="Xre_MbcA_ParS_C"/>
    <property type="match status" value="1"/>
</dbReference>
<dbReference type="NCBIfam" id="TIGR02293">
    <property type="entry name" value="TAS_TIGR02293"/>
    <property type="match status" value="1"/>
</dbReference>
<dbReference type="EMBL" id="JBHRYC010000068">
    <property type="protein sequence ID" value="MFC3638374.1"/>
    <property type="molecule type" value="Genomic_DNA"/>
</dbReference>
<evidence type="ECO:0000313" key="4">
    <source>
        <dbReference type="Proteomes" id="UP001595704"/>
    </source>
</evidence>
<organism evidence="3 4">
    <name type="scientific">Camelimonas fluminis</name>
    <dbReference type="NCBI Taxonomy" id="1576911"/>
    <lineage>
        <taxon>Bacteria</taxon>
        <taxon>Pseudomonadati</taxon>
        <taxon>Pseudomonadota</taxon>
        <taxon>Alphaproteobacteria</taxon>
        <taxon>Hyphomicrobiales</taxon>
        <taxon>Chelatococcaceae</taxon>
        <taxon>Camelimonas</taxon>
    </lineage>
</organism>
<accession>A0ABV7UI11</accession>
<dbReference type="InterPro" id="IPR024467">
    <property type="entry name" value="Xre/MbcA/ParS-like_toxin-bd"/>
</dbReference>
<dbReference type="InterPro" id="IPR011979">
    <property type="entry name" value="Antitox_Xre"/>
</dbReference>
<evidence type="ECO:0000259" key="2">
    <source>
        <dbReference type="Pfam" id="PF20432"/>
    </source>
</evidence>
<reference evidence="4" key="1">
    <citation type="journal article" date="2019" name="Int. J. Syst. Evol. Microbiol.">
        <title>The Global Catalogue of Microorganisms (GCM) 10K type strain sequencing project: providing services to taxonomists for standard genome sequencing and annotation.</title>
        <authorList>
            <consortium name="The Broad Institute Genomics Platform"/>
            <consortium name="The Broad Institute Genome Sequencing Center for Infectious Disease"/>
            <person name="Wu L."/>
            <person name="Ma J."/>
        </authorList>
    </citation>
    <scope>NUCLEOTIDE SEQUENCE [LARGE SCALE GENOMIC DNA]</scope>
    <source>
        <strain evidence="4">KCTC 42282</strain>
    </source>
</reference>
<dbReference type="Proteomes" id="UP001595704">
    <property type="component" value="Unassembled WGS sequence"/>
</dbReference>
<feature type="domain" description="Antitoxin Xre-like helix-turn-helix" evidence="2">
    <location>
        <begin position="25"/>
        <end position="83"/>
    </location>
</feature>
<dbReference type="RefSeq" id="WP_191321511.1">
    <property type="nucleotide sequence ID" value="NZ_BNCG01000103.1"/>
</dbReference>
<dbReference type="Pfam" id="PF20432">
    <property type="entry name" value="Xre-like-HTH"/>
    <property type="match status" value="1"/>
</dbReference>
<feature type="domain" description="Antitoxin Xre/MbcA/ParS-like toxin-binding" evidence="1">
    <location>
        <begin position="89"/>
        <end position="138"/>
    </location>
</feature>
<keyword evidence="4" id="KW-1185">Reference proteome</keyword>
<name>A0ABV7UI11_9HYPH</name>
<gene>
    <name evidence="3" type="ORF">ACFONL_13510</name>
</gene>